<dbReference type="RefSeq" id="WP_207977058.1">
    <property type="nucleotide sequence ID" value="NZ_JAGDEL010000005.1"/>
</dbReference>
<keyword evidence="6" id="KW-0378">Hydrolase</keyword>
<keyword evidence="6" id="KW-0347">Helicase</keyword>
<keyword evidence="3" id="KW-0238">DNA-binding</keyword>
<evidence type="ECO:0000313" key="7">
    <source>
        <dbReference type="Proteomes" id="UP000663981"/>
    </source>
</evidence>
<dbReference type="InterPro" id="IPR014001">
    <property type="entry name" value="Helicase_ATP-bd"/>
</dbReference>
<evidence type="ECO:0000256" key="2">
    <source>
        <dbReference type="ARBA" id="ARBA00022840"/>
    </source>
</evidence>
<comment type="caution">
    <text evidence="6">The sequence shown here is derived from an EMBL/GenBank/DDBJ whole genome shotgun (WGS) entry which is preliminary data.</text>
</comment>
<reference evidence="6 7" key="1">
    <citation type="submission" date="2021-03" db="EMBL/GenBank/DDBJ databases">
        <title>Whole genome sequence of Metabacillus bambusae BG109.</title>
        <authorList>
            <person name="Jeong J.W."/>
        </authorList>
    </citation>
    <scope>NUCLEOTIDE SEQUENCE [LARGE SCALE GENOMIC DNA]</scope>
    <source>
        <strain evidence="6 7">BG109</strain>
    </source>
</reference>
<dbReference type="EMBL" id="JAGDEL010000005">
    <property type="protein sequence ID" value="MBO1511753.1"/>
    <property type="molecule type" value="Genomic_DNA"/>
</dbReference>
<keyword evidence="7" id="KW-1185">Reference proteome</keyword>
<evidence type="ECO:0000256" key="3">
    <source>
        <dbReference type="ARBA" id="ARBA00023125"/>
    </source>
</evidence>
<dbReference type="PROSITE" id="PS51194">
    <property type="entry name" value="HELICASE_CTER"/>
    <property type="match status" value="1"/>
</dbReference>
<feature type="domain" description="Helicase ATP-binding" evidence="4">
    <location>
        <begin position="164"/>
        <end position="316"/>
    </location>
</feature>
<evidence type="ECO:0000259" key="4">
    <source>
        <dbReference type="PROSITE" id="PS51192"/>
    </source>
</evidence>
<evidence type="ECO:0000259" key="5">
    <source>
        <dbReference type="PROSITE" id="PS51194"/>
    </source>
</evidence>
<keyword evidence="1" id="KW-0547">Nucleotide-binding</keyword>
<organism evidence="6 7">
    <name type="scientific">Metabacillus bambusae</name>
    <dbReference type="NCBI Taxonomy" id="2795218"/>
    <lineage>
        <taxon>Bacteria</taxon>
        <taxon>Bacillati</taxon>
        <taxon>Bacillota</taxon>
        <taxon>Bacilli</taxon>
        <taxon>Bacillales</taxon>
        <taxon>Bacillaceae</taxon>
        <taxon>Metabacillus</taxon>
    </lineage>
</organism>
<dbReference type="SMART" id="SM00487">
    <property type="entry name" value="DEXDc"/>
    <property type="match status" value="1"/>
</dbReference>
<dbReference type="Gene3D" id="3.40.50.300">
    <property type="entry name" value="P-loop containing nucleotide triphosphate hydrolases"/>
    <property type="match status" value="2"/>
</dbReference>
<evidence type="ECO:0000313" key="6">
    <source>
        <dbReference type="EMBL" id="MBO1511753.1"/>
    </source>
</evidence>
<dbReference type="CDD" id="cd17925">
    <property type="entry name" value="DEXDc_ComFA"/>
    <property type="match status" value="1"/>
</dbReference>
<keyword evidence="2" id="KW-0067">ATP-binding</keyword>
<dbReference type="SMART" id="SM00490">
    <property type="entry name" value="HELICc"/>
    <property type="match status" value="1"/>
</dbReference>
<dbReference type="Pfam" id="PF00271">
    <property type="entry name" value="Helicase_C"/>
    <property type="match status" value="1"/>
</dbReference>
<dbReference type="InterPro" id="IPR001650">
    <property type="entry name" value="Helicase_C-like"/>
</dbReference>
<dbReference type="InterPro" id="IPR027417">
    <property type="entry name" value="P-loop_NTPase"/>
</dbReference>
<dbReference type="Pfam" id="PF04851">
    <property type="entry name" value="ResIII"/>
    <property type="match status" value="1"/>
</dbReference>
<gene>
    <name evidence="6" type="ORF">I7822_08735</name>
</gene>
<feature type="domain" description="Helicase C-terminal" evidence="5">
    <location>
        <begin position="344"/>
        <end position="496"/>
    </location>
</feature>
<dbReference type="InterPro" id="IPR006935">
    <property type="entry name" value="Helicase/UvrB_N"/>
</dbReference>
<accession>A0ABS3N0M0</accession>
<dbReference type="SUPFAM" id="SSF52540">
    <property type="entry name" value="P-loop containing nucleoside triphosphate hydrolases"/>
    <property type="match status" value="1"/>
</dbReference>
<dbReference type="Proteomes" id="UP000663981">
    <property type="component" value="Unassembled WGS sequence"/>
</dbReference>
<sequence length="496" mass="55912">MRFTVQNNILSPVFSHQEGLPISKCKSIPQNSINEEFSFSLELQQYLLGKELLHSEISFTIERLHTHYQHGFIKMNHGISHEKDHLTCNRCGNNNPSFFAHFSCARCGEQQCHYCRNCIMMGRVSECTPLYSWVGSSPVERSSASLEWNGVLSKGQAHASEQVVNAIKLDQELLVWAVCGAGKTEVLFKGIEYALSIGKKICIATPRTDVVLELTPRLKKVFPTASVIALYGGSEENHNSASLYLSTTHQLLRFKEAFDTIIVDEVDAFPFSVDRSLQYAVEKSRKATSSLIYLTATPSKKWKKDVEQKKRNAVKIPARYHGHPLPVPQFSWCGNWKKQLKKGRLPNVIIKWMTKQLQRNKQAFLFVPSVSIIDQVVQLCRHYDERIVGVSAEDPKRKEKVKSFRNGDVPIIVTSTILERGVTIANSDVAVLGSEDDIFTESALVQISGRVGRSASYPTGDIILFHFGKTQAMLDAKRHILHMNEEAARSDDFTKN</sequence>
<evidence type="ECO:0000256" key="1">
    <source>
        <dbReference type="ARBA" id="ARBA00022741"/>
    </source>
</evidence>
<name>A0ABS3N0M0_9BACI</name>
<dbReference type="PROSITE" id="PS51192">
    <property type="entry name" value="HELICASE_ATP_BIND_1"/>
    <property type="match status" value="1"/>
</dbReference>
<dbReference type="PANTHER" id="PTHR30580">
    <property type="entry name" value="PRIMOSOMAL PROTEIN N"/>
    <property type="match status" value="1"/>
</dbReference>
<protein>
    <submittedName>
        <fullName evidence="6">DEAD/DEAH box helicase</fullName>
    </submittedName>
</protein>
<proteinExistence type="predicted"/>
<dbReference type="GO" id="GO:0004386">
    <property type="term" value="F:helicase activity"/>
    <property type="evidence" value="ECO:0007669"/>
    <property type="project" value="UniProtKB-KW"/>
</dbReference>
<dbReference type="PANTHER" id="PTHR30580:SF1">
    <property type="entry name" value="COMF OPERON PROTEIN 1"/>
    <property type="match status" value="1"/>
</dbReference>